<dbReference type="PANTHER" id="PTHR46797">
    <property type="entry name" value="HTH-TYPE TRANSCRIPTIONAL REGULATOR"/>
    <property type="match status" value="1"/>
</dbReference>
<dbReference type="RefSeq" id="WP_349054105.1">
    <property type="nucleotide sequence ID" value="NZ_JBBNPS010000014.1"/>
</dbReference>
<dbReference type="InterPro" id="IPR050807">
    <property type="entry name" value="TransReg_Diox_bact_type"/>
</dbReference>
<keyword evidence="1" id="KW-0238">DNA-binding</keyword>
<dbReference type="SUPFAM" id="SSF47413">
    <property type="entry name" value="lambda repressor-like DNA-binding domains"/>
    <property type="match status" value="1"/>
</dbReference>
<name>A0ABV1J6K8_9FIRM</name>
<dbReference type="Gene3D" id="2.60.120.10">
    <property type="entry name" value="Jelly Rolls"/>
    <property type="match status" value="1"/>
</dbReference>
<dbReference type="EMBL" id="JBBNPS010000014">
    <property type="protein sequence ID" value="MEQ3353835.1"/>
    <property type="molecule type" value="Genomic_DNA"/>
</dbReference>
<reference evidence="3 4" key="1">
    <citation type="submission" date="2024-04" db="EMBL/GenBank/DDBJ databases">
        <title>Human intestinal bacterial collection.</title>
        <authorList>
            <person name="Pauvert C."/>
            <person name="Hitch T.C.A."/>
            <person name="Clavel T."/>
        </authorList>
    </citation>
    <scope>NUCLEOTIDE SEQUENCE [LARGE SCALE GENOMIC DNA]</scope>
    <source>
        <strain evidence="3 4">CLA-SR-H026</strain>
    </source>
</reference>
<accession>A0ABV1J6K8</accession>
<dbReference type="PROSITE" id="PS50943">
    <property type="entry name" value="HTH_CROC1"/>
    <property type="match status" value="1"/>
</dbReference>
<keyword evidence="4" id="KW-1185">Reference proteome</keyword>
<dbReference type="SMART" id="SM00530">
    <property type="entry name" value="HTH_XRE"/>
    <property type="match status" value="1"/>
</dbReference>
<evidence type="ECO:0000313" key="3">
    <source>
        <dbReference type="EMBL" id="MEQ3353835.1"/>
    </source>
</evidence>
<dbReference type="InterPro" id="IPR010982">
    <property type="entry name" value="Lambda_DNA-bd_dom_sf"/>
</dbReference>
<dbReference type="Pfam" id="PF01381">
    <property type="entry name" value="HTH_3"/>
    <property type="match status" value="1"/>
</dbReference>
<evidence type="ECO:0000256" key="1">
    <source>
        <dbReference type="ARBA" id="ARBA00023125"/>
    </source>
</evidence>
<sequence>MSIGQKIRRLRQVQQLTQEELAQRSELTKGFISQVERDLTSPSVATFMDILEALGVSPEAFFKDEEEMQIVFSEEDAFTFDDEVAGYGVDYIVPNAQKNAMEPTLWRIAPMGSSKILGPFEGEFFAYVLSGRLDFCRGDDVFSVEEKDTIYAPGDAPCFFRNLSSEEATVLWVSNPPNF</sequence>
<dbReference type="CDD" id="cd02209">
    <property type="entry name" value="cupin_XRE_C"/>
    <property type="match status" value="1"/>
</dbReference>
<feature type="domain" description="HTH cro/C1-type" evidence="2">
    <location>
        <begin position="7"/>
        <end position="61"/>
    </location>
</feature>
<comment type="caution">
    <text evidence="3">The sequence shown here is derived from an EMBL/GenBank/DDBJ whole genome shotgun (WGS) entry which is preliminary data.</text>
</comment>
<dbReference type="SUPFAM" id="SSF51182">
    <property type="entry name" value="RmlC-like cupins"/>
    <property type="match status" value="1"/>
</dbReference>
<dbReference type="Proteomes" id="UP001481872">
    <property type="component" value="Unassembled WGS sequence"/>
</dbReference>
<gene>
    <name evidence="3" type="ORF">AAA081_05905</name>
</gene>
<evidence type="ECO:0000259" key="2">
    <source>
        <dbReference type="PROSITE" id="PS50943"/>
    </source>
</evidence>
<dbReference type="InterPro" id="IPR001387">
    <property type="entry name" value="Cro/C1-type_HTH"/>
</dbReference>
<dbReference type="InterPro" id="IPR014710">
    <property type="entry name" value="RmlC-like_jellyroll"/>
</dbReference>
<dbReference type="PANTHER" id="PTHR46797:SF2">
    <property type="entry name" value="TRANSCRIPTIONAL REGULATOR"/>
    <property type="match status" value="1"/>
</dbReference>
<dbReference type="InterPro" id="IPR011051">
    <property type="entry name" value="RmlC_Cupin_sf"/>
</dbReference>
<dbReference type="Pfam" id="PF07883">
    <property type="entry name" value="Cupin_2"/>
    <property type="match status" value="1"/>
</dbReference>
<proteinExistence type="predicted"/>
<dbReference type="CDD" id="cd00093">
    <property type="entry name" value="HTH_XRE"/>
    <property type="match status" value="1"/>
</dbReference>
<protein>
    <submittedName>
        <fullName evidence="3">XRE family transcriptional regulator</fullName>
    </submittedName>
</protein>
<dbReference type="Gene3D" id="1.10.260.40">
    <property type="entry name" value="lambda repressor-like DNA-binding domains"/>
    <property type="match status" value="1"/>
</dbReference>
<evidence type="ECO:0000313" key="4">
    <source>
        <dbReference type="Proteomes" id="UP001481872"/>
    </source>
</evidence>
<organism evidence="3 4">
    <name type="scientific">Aedoeadaptatus acetigenes</name>
    <dbReference type="NCBI Taxonomy" id="2981723"/>
    <lineage>
        <taxon>Bacteria</taxon>
        <taxon>Bacillati</taxon>
        <taxon>Bacillota</taxon>
        <taxon>Tissierellia</taxon>
        <taxon>Tissierellales</taxon>
        <taxon>Peptoniphilaceae</taxon>
        <taxon>Aedoeadaptatus</taxon>
    </lineage>
</organism>
<dbReference type="InterPro" id="IPR013096">
    <property type="entry name" value="Cupin_2"/>
</dbReference>